<keyword evidence="2" id="KW-1185">Reference proteome</keyword>
<organism evidence="1 2">
    <name type="scientific">Laccaria amethystina LaAM-08-1</name>
    <dbReference type="NCBI Taxonomy" id="1095629"/>
    <lineage>
        <taxon>Eukaryota</taxon>
        <taxon>Fungi</taxon>
        <taxon>Dikarya</taxon>
        <taxon>Basidiomycota</taxon>
        <taxon>Agaricomycotina</taxon>
        <taxon>Agaricomycetes</taxon>
        <taxon>Agaricomycetidae</taxon>
        <taxon>Agaricales</taxon>
        <taxon>Agaricineae</taxon>
        <taxon>Hydnangiaceae</taxon>
        <taxon>Laccaria</taxon>
    </lineage>
</organism>
<reference evidence="1 2" key="1">
    <citation type="submission" date="2014-04" db="EMBL/GenBank/DDBJ databases">
        <authorList>
            <consortium name="DOE Joint Genome Institute"/>
            <person name="Kuo A."/>
            <person name="Kohler A."/>
            <person name="Nagy L.G."/>
            <person name="Floudas D."/>
            <person name="Copeland A."/>
            <person name="Barry K.W."/>
            <person name="Cichocki N."/>
            <person name="Veneault-Fourrey C."/>
            <person name="LaButti K."/>
            <person name="Lindquist E.A."/>
            <person name="Lipzen A."/>
            <person name="Lundell T."/>
            <person name="Morin E."/>
            <person name="Murat C."/>
            <person name="Sun H."/>
            <person name="Tunlid A."/>
            <person name="Henrissat B."/>
            <person name="Grigoriev I.V."/>
            <person name="Hibbett D.S."/>
            <person name="Martin F."/>
            <person name="Nordberg H.P."/>
            <person name="Cantor M.N."/>
            <person name="Hua S.X."/>
        </authorList>
    </citation>
    <scope>NUCLEOTIDE SEQUENCE [LARGE SCALE GENOMIC DNA]</scope>
    <source>
        <strain evidence="1 2">LaAM-08-1</strain>
    </source>
</reference>
<reference evidence="2" key="2">
    <citation type="submission" date="2015-01" db="EMBL/GenBank/DDBJ databases">
        <title>Evolutionary Origins and Diversification of the Mycorrhizal Mutualists.</title>
        <authorList>
            <consortium name="DOE Joint Genome Institute"/>
            <consortium name="Mycorrhizal Genomics Consortium"/>
            <person name="Kohler A."/>
            <person name="Kuo A."/>
            <person name="Nagy L.G."/>
            <person name="Floudas D."/>
            <person name="Copeland A."/>
            <person name="Barry K.W."/>
            <person name="Cichocki N."/>
            <person name="Veneault-Fourrey C."/>
            <person name="LaButti K."/>
            <person name="Lindquist E.A."/>
            <person name="Lipzen A."/>
            <person name="Lundell T."/>
            <person name="Morin E."/>
            <person name="Murat C."/>
            <person name="Riley R."/>
            <person name="Ohm R."/>
            <person name="Sun H."/>
            <person name="Tunlid A."/>
            <person name="Henrissat B."/>
            <person name="Grigoriev I.V."/>
            <person name="Hibbett D.S."/>
            <person name="Martin F."/>
        </authorList>
    </citation>
    <scope>NUCLEOTIDE SEQUENCE [LARGE SCALE GENOMIC DNA]</scope>
    <source>
        <strain evidence="2">LaAM-08-1</strain>
    </source>
</reference>
<accession>A0A0C9WI58</accession>
<sequence>MSPPLSLPYPSSAWFDLFWMDFLRPHFFFRLRLRIFHYHHSGICTNAYVLTTHSLLACKCVRVLLLRRK</sequence>
<dbReference type="HOGENOM" id="CLU_2782804_0_0_1"/>
<evidence type="ECO:0000313" key="1">
    <source>
        <dbReference type="EMBL" id="KIJ92369.1"/>
    </source>
</evidence>
<gene>
    <name evidence="1" type="ORF">K443DRAFT_649669</name>
</gene>
<proteinExistence type="predicted"/>
<dbReference type="AlphaFoldDB" id="A0A0C9WI58"/>
<protein>
    <submittedName>
        <fullName evidence="1">Uncharacterized protein</fullName>
    </submittedName>
</protein>
<feature type="non-terminal residue" evidence="1">
    <location>
        <position position="69"/>
    </location>
</feature>
<name>A0A0C9WI58_9AGAR</name>
<dbReference type="Proteomes" id="UP000054477">
    <property type="component" value="Unassembled WGS sequence"/>
</dbReference>
<dbReference type="EMBL" id="KN838915">
    <property type="protein sequence ID" value="KIJ92369.1"/>
    <property type="molecule type" value="Genomic_DNA"/>
</dbReference>
<evidence type="ECO:0000313" key="2">
    <source>
        <dbReference type="Proteomes" id="UP000054477"/>
    </source>
</evidence>